<evidence type="ECO:0000313" key="2">
    <source>
        <dbReference type="Proteomes" id="UP000823388"/>
    </source>
</evidence>
<comment type="caution">
    <text evidence="1">The sequence shown here is derived from an EMBL/GenBank/DDBJ whole genome shotgun (WGS) entry which is preliminary data.</text>
</comment>
<gene>
    <name evidence="1" type="ORF">PVAP13_9KG642700</name>
</gene>
<name>A0A8T0NXK5_PANVG</name>
<dbReference type="EMBL" id="CM029053">
    <property type="protein sequence ID" value="KAG2554123.1"/>
    <property type="molecule type" value="Genomic_DNA"/>
</dbReference>
<reference evidence="1" key="1">
    <citation type="submission" date="2020-05" db="EMBL/GenBank/DDBJ databases">
        <title>WGS assembly of Panicum virgatum.</title>
        <authorList>
            <person name="Lovell J.T."/>
            <person name="Jenkins J."/>
            <person name="Shu S."/>
            <person name="Juenger T.E."/>
            <person name="Schmutz J."/>
        </authorList>
    </citation>
    <scope>NUCLEOTIDE SEQUENCE</scope>
    <source>
        <strain evidence="1">AP13</strain>
    </source>
</reference>
<proteinExistence type="predicted"/>
<dbReference type="Proteomes" id="UP000823388">
    <property type="component" value="Chromosome 9K"/>
</dbReference>
<accession>A0A8T0NXK5</accession>
<dbReference type="AlphaFoldDB" id="A0A8T0NXK5"/>
<evidence type="ECO:0000313" key="1">
    <source>
        <dbReference type="EMBL" id="KAG2554123.1"/>
    </source>
</evidence>
<protein>
    <submittedName>
        <fullName evidence="1">Uncharacterized protein</fullName>
    </submittedName>
</protein>
<sequence>MLNTGGLVKDLLKGTPAQILPVLSRSRGGRVTVPVPVPVLSLSLAFPSHTAADEGFLLQLSDGLTVIPEYDWKLFSEEWSATPGKSIYAEIAFSKNIQDKLHMASEAMPIMDGKLDQSLDDANDDLRAREPYLKTDPEFPFILLVCDVLETVSTLVDDKRKRSNVVLSQSTKILWKQFFMRLLPIFLPFSALPMNFLC</sequence>
<keyword evidence="2" id="KW-1185">Reference proteome</keyword>
<organism evidence="1 2">
    <name type="scientific">Panicum virgatum</name>
    <name type="common">Blackwell switchgrass</name>
    <dbReference type="NCBI Taxonomy" id="38727"/>
    <lineage>
        <taxon>Eukaryota</taxon>
        <taxon>Viridiplantae</taxon>
        <taxon>Streptophyta</taxon>
        <taxon>Embryophyta</taxon>
        <taxon>Tracheophyta</taxon>
        <taxon>Spermatophyta</taxon>
        <taxon>Magnoliopsida</taxon>
        <taxon>Liliopsida</taxon>
        <taxon>Poales</taxon>
        <taxon>Poaceae</taxon>
        <taxon>PACMAD clade</taxon>
        <taxon>Panicoideae</taxon>
        <taxon>Panicodae</taxon>
        <taxon>Paniceae</taxon>
        <taxon>Panicinae</taxon>
        <taxon>Panicum</taxon>
        <taxon>Panicum sect. Hiantes</taxon>
    </lineage>
</organism>